<organism evidence="2 3">
    <name type="scientific">Mycetomoellerius zeteki</name>
    <dbReference type="NCBI Taxonomy" id="64791"/>
    <lineage>
        <taxon>Eukaryota</taxon>
        <taxon>Metazoa</taxon>
        <taxon>Ecdysozoa</taxon>
        <taxon>Arthropoda</taxon>
        <taxon>Hexapoda</taxon>
        <taxon>Insecta</taxon>
        <taxon>Pterygota</taxon>
        <taxon>Neoptera</taxon>
        <taxon>Endopterygota</taxon>
        <taxon>Hymenoptera</taxon>
        <taxon>Apocrita</taxon>
        <taxon>Aculeata</taxon>
        <taxon>Formicoidea</taxon>
        <taxon>Formicidae</taxon>
        <taxon>Myrmicinae</taxon>
        <taxon>Mycetomoellerius</taxon>
    </lineage>
</organism>
<sequence>MTPCRTDPPQLCDTTTFRCNNIHASTTTAESRETRDPLCNNNTACVARTVDAAHYTHKAHCCSSLFSSLSAKVLARPKAYSSLPEKIPEGHKRRTIGPEMKRTKQRSRRRRDRRRVSLVTDVYRES</sequence>
<feature type="compositionally biased region" description="Basic residues" evidence="1">
    <location>
        <begin position="103"/>
        <end position="116"/>
    </location>
</feature>
<evidence type="ECO:0000256" key="1">
    <source>
        <dbReference type="SAM" id="MobiDB-lite"/>
    </source>
</evidence>
<dbReference type="EMBL" id="KQ983012">
    <property type="protein sequence ID" value="KYQ48268.1"/>
    <property type="molecule type" value="Genomic_DNA"/>
</dbReference>
<evidence type="ECO:0000313" key="2">
    <source>
        <dbReference type="EMBL" id="KYQ48268.1"/>
    </source>
</evidence>
<protein>
    <submittedName>
        <fullName evidence="2">Uncharacterized protein</fullName>
    </submittedName>
</protein>
<name>A0A151WK84_9HYME</name>
<reference evidence="2 3" key="1">
    <citation type="submission" date="2015-09" db="EMBL/GenBank/DDBJ databases">
        <title>Trachymyrmex zeteki WGS genome.</title>
        <authorList>
            <person name="Nygaard S."/>
            <person name="Hu H."/>
            <person name="Boomsma J."/>
            <person name="Zhang G."/>
        </authorList>
    </citation>
    <scope>NUCLEOTIDE SEQUENCE [LARGE SCALE GENOMIC DNA]</scope>
    <source>
        <strain evidence="2">Tzet28-1</strain>
        <tissue evidence="2">Whole body</tissue>
    </source>
</reference>
<dbReference type="AlphaFoldDB" id="A0A151WK84"/>
<keyword evidence="3" id="KW-1185">Reference proteome</keyword>
<proteinExistence type="predicted"/>
<dbReference type="Proteomes" id="UP000075809">
    <property type="component" value="Unassembled WGS sequence"/>
</dbReference>
<evidence type="ECO:0000313" key="3">
    <source>
        <dbReference type="Proteomes" id="UP000075809"/>
    </source>
</evidence>
<feature type="region of interest" description="Disordered" evidence="1">
    <location>
        <begin position="84"/>
        <end position="126"/>
    </location>
</feature>
<accession>A0A151WK84</accession>
<gene>
    <name evidence="2" type="ORF">ALC60_12596</name>
</gene>